<evidence type="ECO:0000256" key="1">
    <source>
        <dbReference type="ARBA" id="ARBA00022679"/>
    </source>
</evidence>
<evidence type="ECO:0000313" key="6">
    <source>
        <dbReference type="Proteomes" id="UP000659124"/>
    </source>
</evidence>
<dbReference type="Pfam" id="PF08541">
    <property type="entry name" value="ACP_syn_III_C"/>
    <property type="match status" value="1"/>
</dbReference>
<keyword evidence="1" id="KW-0808">Transferase</keyword>
<organism evidence="5 6">
    <name type="scientific">Chitinophaga qingshengii</name>
    <dbReference type="NCBI Taxonomy" id="1569794"/>
    <lineage>
        <taxon>Bacteria</taxon>
        <taxon>Pseudomonadati</taxon>
        <taxon>Bacteroidota</taxon>
        <taxon>Chitinophagia</taxon>
        <taxon>Chitinophagales</taxon>
        <taxon>Chitinophagaceae</taxon>
        <taxon>Chitinophaga</taxon>
    </lineage>
</organism>
<evidence type="ECO:0000259" key="3">
    <source>
        <dbReference type="Pfam" id="PF08541"/>
    </source>
</evidence>
<feature type="domain" description="Beta-ketoacyl-[acyl-carrier-protein] synthase III N-terminal" evidence="4">
    <location>
        <begin position="109"/>
        <end position="187"/>
    </location>
</feature>
<reference evidence="5 6" key="1">
    <citation type="submission" date="2020-09" db="EMBL/GenBank/DDBJ databases">
        <title>Genome sequences of type strains of Chitinophaga qingshengii and Chitinophaga varians.</title>
        <authorList>
            <person name="Kittiwongwattana C."/>
        </authorList>
    </citation>
    <scope>NUCLEOTIDE SEQUENCE [LARGE SCALE GENOMIC DNA]</scope>
    <source>
        <strain evidence="5 6">JCM 30026</strain>
    </source>
</reference>
<keyword evidence="2" id="KW-0012">Acyltransferase</keyword>
<dbReference type="EMBL" id="JACVFC010000003">
    <property type="protein sequence ID" value="MBC9932693.1"/>
    <property type="molecule type" value="Genomic_DNA"/>
</dbReference>
<keyword evidence="6" id="KW-1185">Reference proteome</keyword>
<dbReference type="Pfam" id="PF08545">
    <property type="entry name" value="ACP_syn_III"/>
    <property type="match status" value="1"/>
</dbReference>
<dbReference type="InterPro" id="IPR013751">
    <property type="entry name" value="ACP_syn_III_N"/>
</dbReference>
<dbReference type="Proteomes" id="UP000659124">
    <property type="component" value="Unassembled WGS sequence"/>
</dbReference>
<dbReference type="Gene3D" id="3.40.47.10">
    <property type="match status" value="1"/>
</dbReference>
<dbReference type="InterPro" id="IPR013747">
    <property type="entry name" value="ACP_syn_III_C"/>
</dbReference>
<gene>
    <name evidence="5" type="ORF">ICL07_20065</name>
</gene>
<proteinExistence type="predicted"/>
<sequence>MEKITAAITAVGGWVPEFILTNAELVASLDTTEEWIESRLGIKERRILKGPMGTSRICLSVAEDILRKRGMGPEELDLMILATSTPDRLLPCTSNLVCHKLGATNAWSFDVNLACSGFMAALDMGARYIESGMYKKVMVIGADHMSAFLDYNERLTSAVFADGGGGVLLEPDYEGYGLLDSVFRTDGSGYEYVSIRAGGSQMPATMETVKNVMHVMHMEPKGTFKFAVSSLEDVLKEVLVRNALSLDQVTWLVPHQANKRILETVMQAVGLAEEKVMINIDRLGNTCAGTIPLCLWDYEKQLKKGDHLLLASFGAGFTWGAGYLKWAYDGTNQ</sequence>
<evidence type="ECO:0000259" key="4">
    <source>
        <dbReference type="Pfam" id="PF08545"/>
    </source>
</evidence>
<accession>A0ABR7TQE6</accession>
<evidence type="ECO:0000256" key="2">
    <source>
        <dbReference type="ARBA" id="ARBA00023315"/>
    </source>
</evidence>
<dbReference type="InterPro" id="IPR016039">
    <property type="entry name" value="Thiolase-like"/>
</dbReference>
<dbReference type="PANTHER" id="PTHR34069:SF2">
    <property type="entry name" value="BETA-KETOACYL-[ACYL-CARRIER-PROTEIN] SYNTHASE III"/>
    <property type="match status" value="1"/>
</dbReference>
<protein>
    <submittedName>
        <fullName evidence="5">Ketoacyl-ACP synthase III</fullName>
    </submittedName>
</protein>
<dbReference type="CDD" id="cd00830">
    <property type="entry name" value="KAS_III"/>
    <property type="match status" value="1"/>
</dbReference>
<dbReference type="RefSeq" id="WP_188089834.1">
    <property type="nucleotide sequence ID" value="NZ_JACVFC010000003.1"/>
</dbReference>
<dbReference type="SUPFAM" id="SSF53901">
    <property type="entry name" value="Thiolase-like"/>
    <property type="match status" value="1"/>
</dbReference>
<comment type="caution">
    <text evidence="5">The sequence shown here is derived from an EMBL/GenBank/DDBJ whole genome shotgun (WGS) entry which is preliminary data.</text>
</comment>
<dbReference type="NCBIfam" id="NF006829">
    <property type="entry name" value="PRK09352.1"/>
    <property type="match status" value="1"/>
</dbReference>
<evidence type="ECO:0000313" key="5">
    <source>
        <dbReference type="EMBL" id="MBC9932693.1"/>
    </source>
</evidence>
<dbReference type="PANTHER" id="PTHR34069">
    <property type="entry name" value="3-OXOACYL-[ACYL-CARRIER-PROTEIN] SYNTHASE 3"/>
    <property type="match status" value="1"/>
</dbReference>
<feature type="domain" description="Beta-ketoacyl-[acyl-carrier-protein] synthase III C-terminal" evidence="3">
    <location>
        <begin position="241"/>
        <end position="326"/>
    </location>
</feature>
<name>A0ABR7TQE6_9BACT</name>